<dbReference type="EMBL" id="QUMO01000003">
    <property type="protein sequence ID" value="REF85838.1"/>
    <property type="molecule type" value="Genomic_DNA"/>
</dbReference>
<protein>
    <submittedName>
        <fullName evidence="3">MxaK protein</fullName>
    </submittedName>
</protein>
<evidence type="ECO:0000313" key="3">
    <source>
        <dbReference type="EMBL" id="REF85838.1"/>
    </source>
</evidence>
<organism evidence="3 4">
    <name type="scientific">Methylovirgula ligni</name>
    <dbReference type="NCBI Taxonomy" id="569860"/>
    <lineage>
        <taxon>Bacteria</taxon>
        <taxon>Pseudomonadati</taxon>
        <taxon>Pseudomonadota</taxon>
        <taxon>Alphaproteobacteria</taxon>
        <taxon>Hyphomicrobiales</taxon>
        <taxon>Beijerinckiaceae</taxon>
        <taxon>Methylovirgula</taxon>
    </lineage>
</organism>
<dbReference type="AlphaFoldDB" id="A0A3D9YUJ7"/>
<evidence type="ECO:0000313" key="4">
    <source>
        <dbReference type="Proteomes" id="UP000256900"/>
    </source>
</evidence>
<gene>
    <name evidence="3" type="ORF">DES32_1874</name>
</gene>
<sequence>MTSFALAHPVRSAFLQIGAFWARIKTFVLATLVIVLALAAIASFALWPRDAARNRTIAALTHNHDVAVAQDAAPKLLFARAYFLITHGRLDEAQALVSLFDLRGSDKARADLHYDLGNGRLLAAFDKIDLADFDAAGALVGLAQEDYIEAMRLNPDDWDARYNFDVAARLVRQYPSFVNTPDPRRQGPRPIWTELPNVPRGEP</sequence>
<feature type="transmembrane region" description="Helical" evidence="2">
    <location>
        <begin position="20"/>
        <end position="47"/>
    </location>
</feature>
<dbReference type="Proteomes" id="UP000256900">
    <property type="component" value="Unassembled WGS sequence"/>
</dbReference>
<name>A0A3D9YUJ7_9HYPH</name>
<keyword evidence="2" id="KW-1133">Transmembrane helix</keyword>
<keyword evidence="2" id="KW-0812">Transmembrane</keyword>
<keyword evidence="4" id="KW-1185">Reference proteome</keyword>
<proteinExistence type="predicted"/>
<evidence type="ECO:0000256" key="2">
    <source>
        <dbReference type="SAM" id="Phobius"/>
    </source>
</evidence>
<feature type="region of interest" description="Disordered" evidence="1">
    <location>
        <begin position="178"/>
        <end position="203"/>
    </location>
</feature>
<comment type="caution">
    <text evidence="3">The sequence shown here is derived from an EMBL/GenBank/DDBJ whole genome shotgun (WGS) entry which is preliminary data.</text>
</comment>
<dbReference type="OrthoDB" id="5567017at2"/>
<accession>A0A3D9YUJ7</accession>
<evidence type="ECO:0000256" key="1">
    <source>
        <dbReference type="SAM" id="MobiDB-lite"/>
    </source>
</evidence>
<keyword evidence="2" id="KW-0472">Membrane</keyword>
<reference evidence="3 4" key="1">
    <citation type="submission" date="2018-08" db="EMBL/GenBank/DDBJ databases">
        <title>Genomic Encyclopedia of Type Strains, Phase IV (KMG-IV): sequencing the most valuable type-strain genomes for metagenomic binning, comparative biology and taxonomic classification.</title>
        <authorList>
            <person name="Goeker M."/>
        </authorList>
    </citation>
    <scope>NUCLEOTIDE SEQUENCE [LARGE SCALE GENOMIC DNA]</scope>
    <source>
        <strain evidence="3 4">BW863</strain>
    </source>
</reference>
<dbReference type="RefSeq" id="WP_115836445.1">
    <property type="nucleotide sequence ID" value="NZ_CP025086.1"/>
</dbReference>